<name>A0A5E6TY85_PSEFL</name>
<accession>A0A5E6TY85</accession>
<dbReference type="RefSeq" id="WP_150746366.1">
    <property type="nucleotide sequence ID" value="NZ_CABVHE010000029.1"/>
</dbReference>
<dbReference type="Proteomes" id="UP000385207">
    <property type="component" value="Unassembled WGS sequence"/>
</dbReference>
<reference evidence="1 2" key="1">
    <citation type="submission" date="2019-09" db="EMBL/GenBank/DDBJ databases">
        <authorList>
            <person name="Chandra G."/>
            <person name="Truman W A."/>
        </authorList>
    </citation>
    <scope>NUCLEOTIDE SEQUENCE [LARGE SCALE GENOMIC DNA]</scope>
    <source>
        <strain evidence="1">PS862</strain>
    </source>
</reference>
<proteinExistence type="predicted"/>
<dbReference type="Gene3D" id="3.40.630.40">
    <property type="entry name" value="Zn-dependent exopeptidases"/>
    <property type="match status" value="1"/>
</dbReference>
<dbReference type="InterPro" id="IPR010247">
    <property type="entry name" value="HutG_amidohyd"/>
</dbReference>
<protein>
    <recommendedName>
        <fullName evidence="3">N-formylglutamate deformylase</fullName>
    </recommendedName>
</protein>
<dbReference type="Pfam" id="PF05013">
    <property type="entry name" value="FGase"/>
    <property type="match status" value="1"/>
</dbReference>
<dbReference type="OrthoDB" id="8716700at2"/>
<evidence type="ECO:0000313" key="2">
    <source>
        <dbReference type="Proteomes" id="UP000385207"/>
    </source>
</evidence>
<dbReference type="EMBL" id="CABVII010000005">
    <property type="protein sequence ID" value="VVO74978.1"/>
    <property type="molecule type" value="Genomic_DNA"/>
</dbReference>
<evidence type="ECO:0000313" key="1">
    <source>
        <dbReference type="EMBL" id="VVO74978.1"/>
    </source>
</evidence>
<dbReference type="InterPro" id="IPR007709">
    <property type="entry name" value="N-FG_amidohydro"/>
</dbReference>
<evidence type="ECO:0008006" key="3">
    <source>
        <dbReference type="Google" id="ProtNLM"/>
    </source>
</evidence>
<dbReference type="NCBIfam" id="TIGR02017">
    <property type="entry name" value="hutG_amidohyd"/>
    <property type="match status" value="1"/>
</dbReference>
<sequence length="267" mass="29156">MSHDAVFTLQQGHGPLLISMPHVGTHLPDDLRHRFSPTGLAVDDTDWHIESLYDFAGALGASVLRPLCSRYVIDLNRPADGENLYPGQNTTGLCPLTTFDGVPLYLDGQAPDEAETARRLELYWQPYHRALQSELERIKAAHGYALLWDAHSIRSVIPHLFEGELPVFNFGTANATSCAAGIAEALLASAKDAAPDLPAVLNGRFKGGHITRTYGNPAQQVHGIQLELAQRSYMQEVAPYALDQTLVARLKPVLATLVAQFMALKPS</sequence>
<organism evidence="1 2">
    <name type="scientific">Pseudomonas fluorescens</name>
    <dbReference type="NCBI Taxonomy" id="294"/>
    <lineage>
        <taxon>Bacteria</taxon>
        <taxon>Pseudomonadati</taxon>
        <taxon>Pseudomonadota</taxon>
        <taxon>Gammaproteobacteria</taxon>
        <taxon>Pseudomonadales</taxon>
        <taxon>Pseudomonadaceae</taxon>
        <taxon>Pseudomonas</taxon>
    </lineage>
</organism>
<gene>
    <name evidence="1" type="ORF">PS862_01528</name>
</gene>
<dbReference type="AlphaFoldDB" id="A0A5E6TY85"/>
<dbReference type="SUPFAM" id="SSF53187">
    <property type="entry name" value="Zn-dependent exopeptidases"/>
    <property type="match status" value="1"/>
</dbReference>